<feature type="domain" description="Helicase C-terminal" evidence="15">
    <location>
        <begin position="626"/>
        <end position="791"/>
    </location>
</feature>
<dbReference type="GO" id="GO:0016787">
    <property type="term" value="F:hydrolase activity"/>
    <property type="evidence" value="ECO:0007669"/>
    <property type="project" value="UniProtKB-KW"/>
</dbReference>
<feature type="region of interest" description="Disordered" evidence="13">
    <location>
        <begin position="766"/>
        <end position="787"/>
    </location>
</feature>
<dbReference type="GO" id="GO:0006325">
    <property type="term" value="P:chromatin organization"/>
    <property type="evidence" value="ECO:0007669"/>
    <property type="project" value="UniProtKB-KW"/>
</dbReference>
<proteinExistence type="inferred from homology"/>
<dbReference type="PANTHER" id="PTHR10799">
    <property type="entry name" value="SNF2/RAD54 HELICASE FAMILY"/>
    <property type="match status" value="1"/>
</dbReference>
<dbReference type="GO" id="GO:0003678">
    <property type="term" value="F:DNA helicase activity"/>
    <property type="evidence" value="ECO:0007669"/>
    <property type="project" value="UniProtKB-EC"/>
</dbReference>
<dbReference type="GO" id="GO:0005694">
    <property type="term" value="C:chromosome"/>
    <property type="evidence" value="ECO:0007669"/>
    <property type="project" value="UniProtKB-ARBA"/>
</dbReference>
<dbReference type="Gene3D" id="3.40.50.10810">
    <property type="entry name" value="Tandem AAA-ATPase domain"/>
    <property type="match status" value="1"/>
</dbReference>
<dbReference type="Pfam" id="PF00176">
    <property type="entry name" value="SNF2-rel_dom"/>
    <property type="match status" value="1"/>
</dbReference>
<dbReference type="InterPro" id="IPR038718">
    <property type="entry name" value="SNF2-like_sf"/>
</dbReference>
<accession>A0A6G1SJ16</accession>
<feature type="region of interest" description="Disordered" evidence="13">
    <location>
        <begin position="1"/>
        <end position="136"/>
    </location>
</feature>
<evidence type="ECO:0000313" key="16">
    <source>
        <dbReference type="EMBL" id="MDE50201.1"/>
    </source>
</evidence>
<gene>
    <name evidence="16" type="primary">SMARCAD1</name>
    <name evidence="16" type="ORF">g.21134</name>
</gene>
<keyword evidence="4" id="KW-0547">Nucleotide-binding</keyword>
<evidence type="ECO:0000256" key="7">
    <source>
        <dbReference type="ARBA" id="ARBA00022840"/>
    </source>
</evidence>
<dbReference type="PROSITE" id="PS51194">
    <property type="entry name" value="HELICASE_CTER"/>
    <property type="match status" value="1"/>
</dbReference>
<dbReference type="SMART" id="SM00490">
    <property type="entry name" value="HELICc"/>
    <property type="match status" value="1"/>
</dbReference>
<evidence type="ECO:0000256" key="1">
    <source>
        <dbReference type="ARBA" id="ARBA00004123"/>
    </source>
</evidence>
<evidence type="ECO:0000256" key="5">
    <source>
        <dbReference type="ARBA" id="ARBA00022801"/>
    </source>
</evidence>
<dbReference type="PROSITE" id="PS51192">
    <property type="entry name" value="HELICASE_ATP_BIND_1"/>
    <property type="match status" value="1"/>
</dbReference>
<keyword evidence="9" id="KW-0238">DNA-binding</keyword>
<dbReference type="SUPFAM" id="SSF52540">
    <property type="entry name" value="P-loop containing nucleoside triphosphate hydrolases"/>
    <property type="match status" value="2"/>
</dbReference>
<evidence type="ECO:0000256" key="4">
    <source>
        <dbReference type="ARBA" id="ARBA00022741"/>
    </source>
</evidence>
<evidence type="ECO:0000256" key="6">
    <source>
        <dbReference type="ARBA" id="ARBA00022806"/>
    </source>
</evidence>
<evidence type="ECO:0000256" key="2">
    <source>
        <dbReference type="ARBA" id="ARBA00007025"/>
    </source>
</evidence>
<evidence type="ECO:0000256" key="11">
    <source>
        <dbReference type="ARBA" id="ARBA00059294"/>
    </source>
</evidence>
<dbReference type="InterPro" id="IPR014001">
    <property type="entry name" value="Helicase_ATP-bd"/>
</dbReference>
<feature type="domain" description="Helicase ATP-binding" evidence="14">
    <location>
        <begin position="261"/>
        <end position="429"/>
    </location>
</feature>
<evidence type="ECO:0000259" key="14">
    <source>
        <dbReference type="PROSITE" id="PS51192"/>
    </source>
</evidence>
<dbReference type="GO" id="GO:0003677">
    <property type="term" value="F:DNA binding"/>
    <property type="evidence" value="ECO:0007669"/>
    <property type="project" value="UniProtKB-KW"/>
</dbReference>
<evidence type="ECO:0000259" key="15">
    <source>
        <dbReference type="PROSITE" id="PS51194"/>
    </source>
</evidence>
<dbReference type="EMBL" id="GGYP01005430">
    <property type="protein sequence ID" value="MDE50201.1"/>
    <property type="molecule type" value="Transcribed_RNA"/>
</dbReference>
<dbReference type="GO" id="GO:0005634">
    <property type="term" value="C:nucleus"/>
    <property type="evidence" value="ECO:0007669"/>
    <property type="project" value="UniProtKB-SubCell"/>
</dbReference>
<dbReference type="InterPro" id="IPR027417">
    <property type="entry name" value="P-loop_NTPase"/>
</dbReference>
<feature type="compositionally biased region" description="Polar residues" evidence="13">
    <location>
        <begin position="772"/>
        <end position="781"/>
    </location>
</feature>
<feature type="compositionally biased region" description="Acidic residues" evidence="13">
    <location>
        <begin position="87"/>
        <end position="124"/>
    </location>
</feature>
<evidence type="ECO:0000256" key="9">
    <source>
        <dbReference type="ARBA" id="ARBA00023125"/>
    </source>
</evidence>
<dbReference type="Pfam" id="PF00271">
    <property type="entry name" value="Helicase_C"/>
    <property type="match status" value="1"/>
</dbReference>
<organism evidence="16">
    <name type="scientific">Aceria tosichella</name>
    <name type="common">wheat curl mite</name>
    <dbReference type="NCBI Taxonomy" id="561515"/>
    <lineage>
        <taxon>Eukaryota</taxon>
        <taxon>Metazoa</taxon>
        <taxon>Ecdysozoa</taxon>
        <taxon>Arthropoda</taxon>
        <taxon>Chelicerata</taxon>
        <taxon>Arachnida</taxon>
        <taxon>Acari</taxon>
        <taxon>Acariformes</taxon>
        <taxon>Trombidiformes</taxon>
        <taxon>Prostigmata</taxon>
        <taxon>Eupodina</taxon>
        <taxon>Eriophyoidea</taxon>
        <taxon>Eriophyidae</taxon>
        <taxon>Eriophyinae</taxon>
        <taxon>Aceriini</taxon>
        <taxon>Aceria</taxon>
    </lineage>
</organism>
<comment type="similarity">
    <text evidence="2">Belongs to the SNF2/RAD54 helicase family.</text>
</comment>
<dbReference type="EC" id="3.6.4.12" evidence="3"/>
<dbReference type="GO" id="GO:0005524">
    <property type="term" value="F:ATP binding"/>
    <property type="evidence" value="ECO:0007669"/>
    <property type="project" value="UniProtKB-KW"/>
</dbReference>
<keyword evidence="6" id="KW-0347">Helicase</keyword>
<protein>
    <recommendedName>
        <fullName evidence="12">SWI/SNF-related matrix-associated actin-dependent regulator of chromatin subfamily A containing DEAD/H box 1 homolog</fullName>
        <ecNumber evidence="3">3.6.4.12</ecNumber>
    </recommendedName>
</protein>
<dbReference type="InterPro" id="IPR001650">
    <property type="entry name" value="Helicase_C-like"/>
</dbReference>
<feature type="compositionally biased region" description="Basic and acidic residues" evidence="13">
    <location>
        <begin position="49"/>
        <end position="67"/>
    </location>
</feature>
<dbReference type="AlphaFoldDB" id="A0A6G1SJ16"/>
<dbReference type="SMART" id="SM00487">
    <property type="entry name" value="DEXDc"/>
    <property type="match status" value="1"/>
</dbReference>
<reference evidence="16" key="1">
    <citation type="submission" date="2018-10" db="EMBL/GenBank/DDBJ databases">
        <title>Transcriptome assembly of Aceria tosichella (Wheat curl mite) Type 2.</title>
        <authorList>
            <person name="Scully E.D."/>
            <person name="Geib S.M."/>
            <person name="Palmer N.A."/>
            <person name="Gupta A.K."/>
            <person name="Sarath G."/>
            <person name="Tatineni S."/>
        </authorList>
    </citation>
    <scope>NUCLEOTIDE SEQUENCE</scope>
    <source>
        <strain evidence="16">LincolnNE</strain>
    </source>
</reference>
<dbReference type="FunFam" id="3.40.50.10810:FF:000014">
    <property type="entry name" value="SWI/SNF-related matrix-associated actin-dependent regulator of chromatin subfamily A containing DEAD/H box 1"/>
    <property type="match status" value="1"/>
</dbReference>
<dbReference type="InterPro" id="IPR000330">
    <property type="entry name" value="SNF2_N"/>
</dbReference>
<sequence length="799" mass="91796">MSDSSDDEAVISSKAKLSPSHNRKRQRLLSDNSDVDKKTPEQVVIELSDTIHSDSDSSVDEITKVDQRSTNGKSKGTKAITRVKLPDDDEDEEDLDDDDLDDGLDADREDDAIIEELYDDDEDDGRPKKRSSTASKRVMSLRENVARFFQEASNIDLEAIPGVSKKKVEQLLLLRPITGWDDLNRKIQSHTSAGINEDIVINAVKTIRSRTVVEKLMSDCMKLTTDISYLVDRLPEAVQPKCIPPAMKLAPYQLIGLNWFALMHNRGINAILADEMGLGKTIQVIAFLAYLRERLNMQRHYLIIVPSSTLDNWEREFDVWCPEIRILQYYGNQVARAQIRAWVARHPNDLDVILTTYNVAQSPEDRRLFKNMKFEYIIFDEAHMLKNMKSSRYQSLIKIKAKRRILLTGTPLQNNLVELMSLLVFTMPRMFMPKIAHVEALFSSASREEGGRTQFEMERIEQAKKIMKPFVLRRLKNDVLKDLPKKSETVIRCPLAKNQSMLYRKLVDSFKREIKDHKEEILDDDSSFATDSTENPKKGAGMLMAMRKLANHPLLMLHHYTQDKLRQMSELMLKEPTHRDANKDLILEDMSVMHDYELHKLCKTYKSIEHFKLDDEVITDSGKFHYLDKLLNNLKKDNERCLLFSQFTMMLDIFEEYLTIRDFKYLRLDGSTKVSDRIDLIDEFNDNSDVLVFLLSTKAGGLGINLTAASTVVIHDIDFNPYNDKQAEDRSHRMGQTRDVKVYKLIGEGTIEEGMLNIANEKLKLGQDMSDNDGSQENGDQPSAKDMRSLLRATLNLKS</sequence>
<dbReference type="Gene3D" id="3.40.50.300">
    <property type="entry name" value="P-loop containing nucleotide triphosphate hydrolases"/>
    <property type="match status" value="1"/>
</dbReference>
<dbReference type="CDD" id="cd18793">
    <property type="entry name" value="SF2_C_SNF"/>
    <property type="match status" value="1"/>
</dbReference>
<keyword evidence="8" id="KW-0156">Chromatin regulator</keyword>
<evidence type="ECO:0000256" key="10">
    <source>
        <dbReference type="ARBA" id="ARBA00023242"/>
    </source>
</evidence>
<comment type="subcellular location">
    <subcellularLocation>
        <location evidence="1">Nucleus</location>
    </subcellularLocation>
</comment>
<keyword evidence="5" id="KW-0378">Hydrolase</keyword>
<evidence type="ECO:0000256" key="8">
    <source>
        <dbReference type="ARBA" id="ARBA00022853"/>
    </source>
</evidence>
<comment type="function">
    <text evidence="11">DNA helicase that possesses intrinsic ATP-dependent nucleosome-remodeling activity and is both required for DNA repair and heterochromatin organization. Promotes DNA end resection of double-strand breaks (DSBs) following DNA damage: probably acts by weakening histone DNA interactions in nucleosomes flanking DSBs.</text>
</comment>
<evidence type="ECO:0000256" key="3">
    <source>
        <dbReference type="ARBA" id="ARBA00012551"/>
    </source>
</evidence>
<name>A0A6G1SJ16_9ACAR</name>
<keyword evidence="7" id="KW-0067">ATP-binding</keyword>
<dbReference type="InterPro" id="IPR049730">
    <property type="entry name" value="SNF2/RAD54-like_C"/>
</dbReference>
<evidence type="ECO:0000256" key="12">
    <source>
        <dbReference type="ARBA" id="ARBA00069890"/>
    </source>
</evidence>
<evidence type="ECO:0000256" key="13">
    <source>
        <dbReference type="SAM" id="MobiDB-lite"/>
    </source>
</evidence>
<keyword evidence="10" id="KW-0539">Nucleus</keyword>